<sequence>MLYWFRRFLSDKIIQDIYVSAGLEVAEAFILIPEAGLCYDYELRLSCWKKWESLYVERGYRTIPIETFIKHAYDAQPIAGLGIKRQEGENLIFFAPLASDRIRQYNTLIQKEIRKQINL</sequence>
<reference evidence="1 2" key="1">
    <citation type="journal article" date="2016" name="Nat. Commun.">
        <title>Thousands of microbial genomes shed light on interconnected biogeochemical processes in an aquifer system.</title>
        <authorList>
            <person name="Anantharaman K."/>
            <person name="Brown C.T."/>
            <person name="Hug L.A."/>
            <person name="Sharon I."/>
            <person name="Castelle C.J."/>
            <person name="Probst A.J."/>
            <person name="Thomas B.C."/>
            <person name="Singh A."/>
            <person name="Wilkins M.J."/>
            <person name="Karaoz U."/>
            <person name="Brodie E.L."/>
            <person name="Williams K.H."/>
            <person name="Hubbard S.S."/>
            <person name="Banfield J.F."/>
        </authorList>
    </citation>
    <scope>NUCLEOTIDE SEQUENCE [LARGE SCALE GENOMIC DNA]</scope>
</reference>
<comment type="caution">
    <text evidence="1">The sequence shown here is derived from an EMBL/GenBank/DDBJ whole genome shotgun (WGS) entry which is preliminary data.</text>
</comment>
<organism evidence="1 2">
    <name type="scientific">Candidatus Harrisonbacteria bacterium RIFCSPLOWO2_02_FULL_45_10c</name>
    <dbReference type="NCBI Taxonomy" id="1798410"/>
    <lineage>
        <taxon>Bacteria</taxon>
        <taxon>Candidatus Harrisoniibacteriota</taxon>
    </lineage>
</organism>
<evidence type="ECO:0000313" key="1">
    <source>
        <dbReference type="EMBL" id="OGY68368.1"/>
    </source>
</evidence>
<dbReference type="EMBL" id="MHJM01000001">
    <property type="protein sequence ID" value="OGY68368.1"/>
    <property type="molecule type" value="Genomic_DNA"/>
</dbReference>
<dbReference type="AlphaFoldDB" id="A0A1G1ZUG9"/>
<evidence type="ECO:0000313" key="2">
    <source>
        <dbReference type="Proteomes" id="UP000176284"/>
    </source>
</evidence>
<dbReference type="STRING" id="1798410.A3H63_00990"/>
<dbReference type="Proteomes" id="UP000176284">
    <property type="component" value="Unassembled WGS sequence"/>
</dbReference>
<protein>
    <submittedName>
        <fullName evidence="1">Uncharacterized protein</fullName>
    </submittedName>
</protein>
<name>A0A1G1ZUG9_9BACT</name>
<accession>A0A1G1ZUG9</accession>
<proteinExistence type="predicted"/>
<gene>
    <name evidence="1" type="ORF">A3H63_00990</name>
</gene>